<protein>
    <submittedName>
        <fullName evidence="1">Uncharacterized protein</fullName>
    </submittedName>
</protein>
<reference evidence="1" key="1">
    <citation type="journal article" date="2019" name="bioRxiv">
        <title>The Genome of the Zebra Mussel, Dreissena polymorpha: A Resource for Invasive Species Research.</title>
        <authorList>
            <person name="McCartney M.A."/>
            <person name="Auch B."/>
            <person name="Kono T."/>
            <person name="Mallez S."/>
            <person name="Zhang Y."/>
            <person name="Obille A."/>
            <person name="Becker A."/>
            <person name="Abrahante J.E."/>
            <person name="Garbe J."/>
            <person name="Badalamenti J.P."/>
            <person name="Herman A."/>
            <person name="Mangelson H."/>
            <person name="Liachko I."/>
            <person name="Sullivan S."/>
            <person name="Sone E.D."/>
            <person name="Koren S."/>
            <person name="Silverstein K.A.T."/>
            <person name="Beckman K.B."/>
            <person name="Gohl D.M."/>
        </authorList>
    </citation>
    <scope>NUCLEOTIDE SEQUENCE</scope>
    <source>
        <strain evidence="1">Duluth1</strain>
        <tissue evidence="1">Whole animal</tissue>
    </source>
</reference>
<accession>A0A9D4MQ85</accession>
<evidence type="ECO:0000313" key="1">
    <source>
        <dbReference type="EMBL" id="KAH3879716.1"/>
    </source>
</evidence>
<evidence type="ECO:0000313" key="2">
    <source>
        <dbReference type="Proteomes" id="UP000828390"/>
    </source>
</evidence>
<name>A0A9D4MQ85_DREPO</name>
<reference evidence="1" key="2">
    <citation type="submission" date="2020-11" db="EMBL/GenBank/DDBJ databases">
        <authorList>
            <person name="McCartney M.A."/>
            <person name="Auch B."/>
            <person name="Kono T."/>
            <person name="Mallez S."/>
            <person name="Becker A."/>
            <person name="Gohl D.M."/>
            <person name="Silverstein K.A.T."/>
            <person name="Koren S."/>
            <person name="Bechman K.B."/>
            <person name="Herman A."/>
            <person name="Abrahante J.E."/>
            <person name="Garbe J."/>
        </authorList>
    </citation>
    <scope>NUCLEOTIDE SEQUENCE</scope>
    <source>
        <strain evidence="1">Duluth1</strain>
        <tissue evidence="1">Whole animal</tissue>
    </source>
</reference>
<dbReference type="AlphaFoldDB" id="A0A9D4MQ85"/>
<comment type="caution">
    <text evidence="1">The sequence shown here is derived from an EMBL/GenBank/DDBJ whole genome shotgun (WGS) entry which is preliminary data.</text>
</comment>
<dbReference type="EMBL" id="JAIWYP010000001">
    <property type="protein sequence ID" value="KAH3879716.1"/>
    <property type="molecule type" value="Genomic_DNA"/>
</dbReference>
<proteinExistence type="predicted"/>
<organism evidence="1 2">
    <name type="scientific">Dreissena polymorpha</name>
    <name type="common">Zebra mussel</name>
    <name type="synonym">Mytilus polymorpha</name>
    <dbReference type="NCBI Taxonomy" id="45954"/>
    <lineage>
        <taxon>Eukaryota</taxon>
        <taxon>Metazoa</taxon>
        <taxon>Spiralia</taxon>
        <taxon>Lophotrochozoa</taxon>
        <taxon>Mollusca</taxon>
        <taxon>Bivalvia</taxon>
        <taxon>Autobranchia</taxon>
        <taxon>Heteroconchia</taxon>
        <taxon>Euheterodonta</taxon>
        <taxon>Imparidentia</taxon>
        <taxon>Neoheterodontei</taxon>
        <taxon>Myida</taxon>
        <taxon>Dreissenoidea</taxon>
        <taxon>Dreissenidae</taxon>
        <taxon>Dreissena</taxon>
    </lineage>
</organism>
<gene>
    <name evidence="1" type="ORF">DPMN_003622</name>
</gene>
<sequence length="60" mass="6759">MVAAVNEYCTGQKRIYHPIKRQAGDPRNIASTIASIEPPPTAELVAKRKSRLAKWRKNLN</sequence>
<dbReference type="Proteomes" id="UP000828390">
    <property type="component" value="Unassembled WGS sequence"/>
</dbReference>
<keyword evidence="2" id="KW-1185">Reference proteome</keyword>